<dbReference type="EMBL" id="CP060203">
    <property type="protein sequence ID" value="QNS40175.1"/>
    <property type="molecule type" value="Genomic_DNA"/>
</dbReference>
<protein>
    <submittedName>
        <fullName evidence="1">Uncharacterized protein</fullName>
    </submittedName>
</protein>
<gene>
    <name evidence="1" type="ORF">H0S70_07110</name>
</gene>
<reference evidence="1 2" key="1">
    <citation type="submission" date="2020-07" db="EMBL/GenBank/DDBJ databases">
        <title>Complete genome and description of Chryseobacterium manosquense strain Marseille-Q2069 sp. nov.</title>
        <authorList>
            <person name="Boxberger M."/>
        </authorList>
    </citation>
    <scope>NUCLEOTIDE SEQUENCE [LARGE SCALE GENOMIC DNA]</scope>
    <source>
        <strain evidence="1 2">Marseille-Q2069</strain>
    </source>
</reference>
<dbReference type="AlphaFoldDB" id="A0A7H1DT67"/>
<dbReference type="Proteomes" id="UP000516438">
    <property type="component" value="Chromosome"/>
</dbReference>
<name>A0A7H1DT67_9FLAO</name>
<dbReference type="KEGG" id="cmaq:H0S70_07110"/>
<accession>A0A7H1DT67</accession>
<evidence type="ECO:0000313" key="1">
    <source>
        <dbReference type="EMBL" id="QNS40175.1"/>
    </source>
</evidence>
<sequence>MKELEKLIEDNDLLVRIQYNKRTIYELRNSDDVKKHSITSKQFDNLKERLNFNHLKSEGLGVRKHYYKR</sequence>
<organism evidence="1 2">
    <name type="scientific">Chryseobacterium manosquense</name>
    <dbReference type="NCBI Taxonomy" id="2754694"/>
    <lineage>
        <taxon>Bacteria</taxon>
        <taxon>Pseudomonadati</taxon>
        <taxon>Bacteroidota</taxon>
        <taxon>Flavobacteriia</taxon>
        <taxon>Flavobacteriales</taxon>
        <taxon>Weeksellaceae</taxon>
        <taxon>Chryseobacterium group</taxon>
        <taxon>Chryseobacterium</taxon>
    </lineage>
</organism>
<dbReference type="RefSeq" id="WP_188320300.1">
    <property type="nucleotide sequence ID" value="NZ_CP060203.1"/>
</dbReference>
<evidence type="ECO:0000313" key="2">
    <source>
        <dbReference type="Proteomes" id="UP000516438"/>
    </source>
</evidence>
<keyword evidence="2" id="KW-1185">Reference proteome</keyword>
<proteinExistence type="predicted"/>